<gene>
    <name evidence="1" type="ORF">Xsto_03118</name>
</gene>
<dbReference type="EMBL" id="NJAJ01000031">
    <property type="protein sequence ID" value="PHM64361.1"/>
    <property type="molecule type" value="Genomic_DNA"/>
</dbReference>
<dbReference type="RefSeq" id="WP_141554522.1">
    <property type="nucleotide sequence ID" value="NZ_CAWNRH010000106.1"/>
</dbReference>
<sequence length="595" mass="67438">MKINKLNLYITTLSILLPCLSRGYANSLTNHSFIPNYESENSVKNINILSSKYNLTFKNSNKYGMLKIHVTNDKCMKDHGAEYINLQNGQSYSENIVDYNTIFSCHSENKFVEWTATTYHKFKPYKTCNLQLLIYSESIFDPWLSSVNKIGYCNLEISATCKRDYDCLNHGILVQDGYSISIDIKDDYVFTPPKITSSDPQEQAQNNYITIMGQGFMEDESLPYLVTNFDQNKYKVKLIEEKSTQWQAKVWINCELTPRKISIEGIENSGITIKGPPCGATITSMKDAQIIPDGKYDISGLVNFKVPNDAKKIKVSISSFDDPDYTHTSEPTKEYTPDVDINSGTWSIKGLTAKCFNYYKASVIFQQNKKEKNNLSEKKEIKYGVARCPVKITKPVMNEFITSTDDNPKQIVIGGKVTEKTPLDIIVNYYSNGEHALPLLSRIGNNWQTKISDAPAGFIQIKAKNTGTPDVPIKNSNDEVTILKSKDFSVKYEIIDSGFIHIYGTSLPNNDKKTSAFKETLHPKIIIFSDGVKSEEIIPDEKGNWSSDNEYYAKRGVYFFTIHETSDNKNYPARKDKTLECTGGNNHMTCIEKNN</sequence>
<evidence type="ECO:0000313" key="1">
    <source>
        <dbReference type="EMBL" id="PHM64361.1"/>
    </source>
</evidence>
<comment type="caution">
    <text evidence="1">The sequence shown here is derived from an EMBL/GenBank/DDBJ whole genome shotgun (WGS) entry which is preliminary data.</text>
</comment>
<name>A0A2D0KLP1_9GAMM</name>
<dbReference type="Proteomes" id="UP000222366">
    <property type="component" value="Unassembled WGS sequence"/>
</dbReference>
<organism evidence="1 2">
    <name type="scientific">Xenorhabdus stockiae</name>
    <dbReference type="NCBI Taxonomy" id="351614"/>
    <lineage>
        <taxon>Bacteria</taxon>
        <taxon>Pseudomonadati</taxon>
        <taxon>Pseudomonadota</taxon>
        <taxon>Gammaproteobacteria</taxon>
        <taxon>Enterobacterales</taxon>
        <taxon>Morganellaceae</taxon>
        <taxon>Xenorhabdus</taxon>
    </lineage>
</organism>
<protein>
    <submittedName>
        <fullName evidence="1">Uncharacterized protein</fullName>
    </submittedName>
</protein>
<keyword evidence="2" id="KW-1185">Reference proteome</keyword>
<proteinExistence type="predicted"/>
<accession>A0A2D0KLP1</accession>
<dbReference type="AlphaFoldDB" id="A0A2D0KLP1"/>
<reference evidence="1 2" key="1">
    <citation type="journal article" date="2017" name="Nat. Microbiol.">
        <title>Natural product diversity associated with the nematode symbionts Photorhabdus and Xenorhabdus.</title>
        <authorList>
            <person name="Tobias N.J."/>
            <person name="Wolff H."/>
            <person name="Djahanschiri B."/>
            <person name="Grundmann F."/>
            <person name="Kronenwerth M."/>
            <person name="Shi Y.M."/>
            <person name="Simonyi S."/>
            <person name="Grun P."/>
            <person name="Shapiro-Ilan D."/>
            <person name="Pidot S.J."/>
            <person name="Stinear T.P."/>
            <person name="Ebersberger I."/>
            <person name="Bode H.B."/>
        </authorList>
    </citation>
    <scope>NUCLEOTIDE SEQUENCE [LARGE SCALE GENOMIC DNA]</scope>
    <source>
        <strain evidence="1 2">DSM 17904</strain>
    </source>
</reference>
<evidence type="ECO:0000313" key="2">
    <source>
        <dbReference type="Proteomes" id="UP000222366"/>
    </source>
</evidence>